<evidence type="ECO:0000313" key="1">
    <source>
        <dbReference type="EMBL" id="BAY68952.1"/>
    </source>
</evidence>
<dbReference type="Proteomes" id="UP000217507">
    <property type="component" value="Chromosome"/>
</dbReference>
<dbReference type="GO" id="GO:0005198">
    <property type="term" value="F:structural molecule activity"/>
    <property type="evidence" value="ECO:0007669"/>
    <property type="project" value="InterPro"/>
</dbReference>
<sequence>MIRTYPPVSFFFEVVFQGENLDKDVVETRFQSVTGLSVDMQTETLKEGGENRFEHILPVRTKYDPLVLKRGLVNDSQMVKWCMDAILNFDIRPMNLLVRLLHIERSDPNQPPEAIATGGSSTIAPLMTWKVINAWPKKWSVSEFNAEQNSIAVESLELNYSYFETLK</sequence>
<dbReference type="Pfam" id="PF06841">
    <property type="entry name" value="Phage_T4_gp19"/>
    <property type="match status" value="1"/>
</dbReference>
<dbReference type="AlphaFoldDB" id="A0A1Z4KJ01"/>
<dbReference type="NCBIfam" id="TIGR02241">
    <property type="entry name" value="conserved hypothetical phage tail region protein"/>
    <property type="match status" value="1"/>
</dbReference>
<evidence type="ECO:0000313" key="2">
    <source>
        <dbReference type="Proteomes" id="UP000217507"/>
    </source>
</evidence>
<reference evidence="1 2" key="1">
    <citation type="submission" date="2017-06" db="EMBL/GenBank/DDBJ databases">
        <title>Genome sequencing of cyanobaciteial culture collection at National Institute for Environmental Studies (NIES).</title>
        <authorList>
            <person name="Hirose Y."/>
            <person name="Shimura Y."/>
            <person name="Fujisawa T."/>
            <person name="Nakamura Y."/>
            <person name="Kawachi M."/>
        </authorList>
    </citation>
    <scope>NUCLEOTIDE SEQUENCE [LARGE SCALE GENOMIC DNA]</scope>
    <source>
        <strain evidence="1 2">NIES-23</strain>
    </source>
</reference>
<accession>A0A1Z4KJ01</accession>
<dbReference type="InterPro" id="IPR011747">
    <property type="entry name" value="CHP02241"/>
</dbReference>
<gene>
    <name evidence="1" type="ORF">NIES23_17420</name>
</gene>
<proteinExistence type="predicted"/>
<dbReference type="PANTHER" id="PTHR38009">
    <property type="entry name" value="CONSERVED HYPOTHETICAL PHAGE TAIL PROTEIN"/>
    <property type="match status" value="1"/>
</dbReference>
<dbReference type="EMBL" id="AP018216">
    <property type="protein sequence ID" value="BAY68952.1"/>
    <property type="molecule type" value="Genomic_DNA"/>
</dbReference>
<dbReference type="InterPro" id="IPR010667">
    <property type="entry name" value="Phage_T4_Gp19"/>
</dbReference>
<name>A0A1Z4KJ01_ANAVA</name>
<protein>
    <recommendedName>
        <fullName evidence="3">Phage tail protein</fullName>
    </recommendedName>
</protein>
<organism evidence="1 2">
    <name type="scientific">Trichormus variabilis NIES-23</name>
    <dbReference type="NCBI Taxonomy" id="1973479"/>
    <lineage>
        <taxon>Bacteria</taxon>
        <taxon>Bacillati</taxon>
        <taxon>Cyanobacteriota</taxon>
        <taxon>Cyanophyceae</taxon>
        <taxon>Nostocales</taxon>
        <taxon>Nostocaceae</taxon>
        <taxon>Trichormus</taxon>
    </lineage>
</organism>
<dbReference type="PANTHER" id="PTHR38009:SF1">
    <property type="entry name" value="CONSERVED HYPOTHETICAL PHAGE TAIL PROTEIN"/>
    <property type="match status" value="1"/>
</dbReference>
<evidence type="ECO:0008006" key="3">
    <source>
        <dbReference type="Google" id="ProtNLM"/>
    </source>
</evidence>